<sequence>MGPMIYPLNTTLSHHTSEHLTVLDDLIYYQQLCLTAAEDPLVESSG</sequence>
<reference evidence="2" key="1">
    <citation type="journal article" date="2017" name="Nat. Microbiol.">
        <title>Global analysis of biosynthetic gene clusters reveals vast potential of secondary metabolite production in Penicillium species.</title>
        <authorList>
            <person name="Nielsen J.C."/>
            <person name="Grijseels S."/>
            <person name="Prigent S."/>
            <person name="Ji B."/>
            <person name="Dainat J."/>
            <person name="Nielsen K.F."/>
            <person name="Frisvad J.C."/>
            <person name="Workman M."/>
            <person name="Nielsen J."/>
        </authorList>
    </citation>
    <scope>NUCLEOTIDE SEQUENCE [LARGE SCALE GENOMIC DNA]</scope>
    <source>
        <strain evidence="2">IBT 29525</strain>
    </source>
</reference>
<evidence type="ECO:0000313" key="2">
    <source>
        <dbReference type="Proteomes" id="UP000191612"/>
    </source>
</evidence>
<gene>
    <name evidence="1" type="ORF">PENSOL_c046G07177</name>
</gene>
<accession>A0A1V6QRX3</accession>
<dbReference type="EMBL" id="MDYO01000046">
    <property type="protein sequence ID" value="OQD91969.1"/>
    <property type="molecule type" value="Genomic_DNA"/>
</dbReference>
<name>A0A1V6QRX3_9EURO</name>
<dbReference type="AlphaFoldDB" id="A0A1V6QRX3"/>
<keyword evidence="2" id="KW-1185">Reference proteome</keyword>
<proteinExistence type="predicted"/>
<protein>
    <submittedName>
        <fullName evidence="1">Uncharacterized protein</fullName>
    </submittedName>
</protein>
<comment type="caution">
    <text evidence="1">The sequence shown here is derived from an EMBL/GenBank/DDBJ whole genome shotgun (WGS) entry which is preliminary data.</text>
</comment>
<evidence type="ECO:0000313" key="1">
    <source>
        <dbReference type="EMBL" id="OQD91969.1"/>
    </source>
</evidence>
<dbReference type="Proteomes" id="UP000191612">
    <property type="component" value="Unassembled WGS sequence"/>
</dbReference>
<organism evidence="1 2">
    <name type="scientific">Penicillium solitum</name>
    <dbReference type="NCBI Taxonomy" id="60172"/>
    <lineage>
        <taxon>Eukaryota</taxon>
        <taxon>Fungi</taxon>
        <taxon>Dikarya</taxon>
        <taxon>Ascomycota</taxon>
        <taxon>Pezizomycotina</taxon>
        <taxon>Eurotiomycetes</taxon>
        <taxon>Eurotiomycetidae</taxon>
        <taxon>Eurotiales</taxon>
        <taxon>Aspergillaceae</taxon>
        <taxon>Penicillium</taxon>
    </lineage>
</organism>